<keyword evidence="2" id="KW-1185">Reference proteome</keyword>
<reference evidence="1 2" key="1">
    <citation type="submission" date="2019-05" db="EMBL/GenBank/DDBJ databases">
        <title>Verrucobacter flavum gen. nov., sp. nov. a new member of the family Verrucomicrobiaceae.</title>
        <authorList>
            <person name="Szuroczki S."/>
            <person name="Abbaszade G."/>
            <person name="Szabo A."/>
            <person name="Felfoldi T."/>
            <person name="Schumann P."/>
            <person name="Boka K."/>
            <person name="Keki Z."/>
            <person name="Toumi M."/>
            <person name="Toth E."/>
        </authorList>
    </citation>
    <scope>NUCLEOTIDE SEQUENCE [LARGE SCALE GENOMIC DNA]</scope>
    <source>
        <strain evidence="1 2">MG-N-17</strain>
    </source>
</reference>
<comment type="caution">
    <text evidence="1">The sequence shown here is derived from an EMBL/GenBank/DDBJ whole genome shotgun (WGS) entry which is preliminary data.</text>
</comment>
<dbReference type="OrthoDB" id="9833280at2"/>
<proteinExistence type="predicted"/>
<dbReference type="EMBL" id="VAUV01000004">
    <property type="protein sequence ID" value="TLD71649.1"/>
    <property type="molecule type" value="Genomic_DNA"/>
</dbReference>
<sequence>MKRRFCMGFRLGTLIGACVVMVAWGANGAVVLQDGFNNGTISTPDFSTVGNWSLDSATNASEAGGILTVGTQNSTASTSNNLRINTTSGLNPFTSTVQISVREFDLFGTGSYEPATAGRFRLGLVSENGSFFGANDGFALEINNNGLGARLGTKLNAPSADPNSSAVNLSGLASAITGFDLVVDFDSWELILYSDSGILYEGEGAWSLGTAAEWGTGTANVGNSALLLAVQNAGAVAPLTGFKSFSMGSIEVTTTVIPEPSRAMLLMLAGIGVAFWRKR</sequence>
<dbReference type="Proteomes" id="UP000306196">
    <property type="component" value="Unassembled WGS sequence"/>
</dbReference>
<name>A0A5R8KJ59_9BACT</name>
<gene>
    <name evidence="1" type="ORF">FEM03_05785</name>
</gene>
<dbReference type="AlphaFoldDB" id="A0A5R8KJ59"/>
<dbReference type="NCBIfam" id="TIGR02595">
    <property type="entry name" value="PEP_CTERM"/>
    <property type="match status" value="1"/>
</dbReference>
<evidence type="ECO:0000313" key="2">
    <source>
        <dbReference type="Proteomes" id="UP000306196"/>
    </source>
</evidence>
<evidence type="ECO:0000313" key="1">
    <source>
        <dbReference type="EMBL" id="TLD71649.1"/>
    </source>
</evidence>
<organism evidence="1 2">
    <name type="scientific">Phragmitibacter flavus</name>
    <dbReference type="NCBI Taxonomy" id="2576071"/>
    <lineage>
        <taxon>Bacteria</taxon>
        <taxon>Pseudomonadati</taxon>
        <taxon>Verrucomicrobiota</taxon>
        <taxon>Verrucomicrobiia</taxon>
        <taxon>Verrucomicrobiales</taxon>
        <taxon>Verrucomicrobiaceae</taxon>
        <taxon>Phragmitibacter</taxon>
    </lineage>
</organism>
<dbReference type="RefSeq" id="WP_138085244.1">
    <property type="nucleotide sequence ID" value="NZ_VAUV01000004.1"/>
</dbReference>
<dbReference type="InterPro" id="IPR013424">
    <property type="entry name" value="Ice-binding_C"/>
</dbReference>
<accession>A0A5R8KJ59</accession>
<protein>
    <submittedName>
        <fullName evidence="1">PEP-CTERM sorting domain-containing protein</fullName>
    </submittedName>
</protein>